<feature type="domain" description="Acyl-CoA dehydrogenase/oxidase N-terminal" evidence="9">
    <location>
        <begin position="6"/>
        <end position="119"/>
    </location>
</feature>
<evidence type="ECO:0000313" key="10">
    <source>
        <dbReference type="EMBL" id="NKQ51516.1"/>
    </source>
</evidence>
<dbReference type="InterPro" id="IPR046373">
    <property type="entry name" value="Acyl-CoA_Oxase/DH_mid-dom_sf"/>
</dbReference>
<dbReference type="Pfam" id="PF02771">
    <property type="entry name" value="Acyl-CoA_dh_N"/>
    <property type="match status" value="1"/>
</dbReference>
<dbReference type="InterPro" id="IPR006091">
    <property type="entry name" value="Acyl-CoA_Oxase/DH_mid-dom"/>
</dbReference>
<keyword evidence="5 6" id="KW-0560">Oxidoreductase</keyword>
<sequence>MDFELTEDQRAVREGVAGLVRKFDDQYWLEKDQAHEFPAEFYDAIAKGGWLGITIPEAYGGHGLGITEATLLAEEVARSGGGMNAASSIHMSIFGMHPVVVHGSAELKARTLPRIAAGDLHVCFGVTEPGAGLDTARITTFARREGDRYVVDGRKVWISKAMESEKILLLTRTTRYEDVTRKTDGMTLFLTDLDRDKVDIRPIPKMGRNAVTSNELFIDGLEIPVEDRVGEEGEGFSYLLDGLNPERMLIAAEALGIGRVALERAVRYGGEREVFGRPIGMNQGIQFPLADALARLDAAELVLRKATWRYDRGEPCGREANTAKYLCADAGFAAADRALQTHGGMGYSEEYHVARYFREARLMRIAPVSQEMVLNYLGSHVLGMPRSY</sequence>
<dbReference type="RefSeq" id="WP_168510488.1">
    <property type="nucleotide sequence ID" value="NZ_JAAXLS010000001.1"/>
</dbReference>
<protein>
    <submittedName>
        <fullName evidence="10">Acyl-CoA/acyl-ACP dehydrogenase</fullName>
    </submittedName>
</protein>
<feature type="domain" description="Acyl-CoA oxidase/dehydrogenase middle" evidence="8">
    <location>
        <begin position="123"/>
        <end position="219"/>
    </location>
</feature>
<keyword evidence="3 6" id="KW-0285">Flavoprotein</keyword>
<dbReference type="InterPro" id="IPR009100">
    <property type="entry name" value="AcylCoA_DH/oxidase_NM_dom_sf"/>
</dbReference>
<dbReference type="Proteomes" id="UP000715441">
    <property type="component" value="Unassembled WGS sequence"/>
</dbReference>
<evidence type="ECO:0000256" key="2">
    <source>
        <dbReference type="ARBA" id="ARBA00009347"/>
    </source>
</evidence>
<comment type="caution">
    <text evidence="10">The sequence shown here is derived from an EMBL/GenBank/DDBJ whole genome shotgun (WGS) entry which is preliminary data.</text>
</comment>
<evidence type="ECO:0000259" key="7">
    <source>
        <dbReference type="Pfam" id="PF00441"/>
    </source>
</evidence>
<evidence type="ECO:0000256" key="4">
    <source>
        <dbReference type="ARBA" id="ARBA00022827"/>
    </source>
</evidence>
<dbReference type="Pfam" id="PF02770">
    <property type="entry name" value="Acyl-CoA_dh_M"/>
    <property type="match status" value="1"/>
</dbReference>
<dbReference type="Gene3D" id="2.40.110.10">
    <property type="entry name" value="Butyryl-CoA Dehydrogenase, subunit A, domain 2"/>
    <property type="match status" value="1"/>
</dbReference>
<dbReference type="PIRSF" id="PIRSF016578">
    <property type="entry name" value="HsaA"/>
    <property type="match status" value="1"/>
</dbReference>
<evidence type="ECO:0000259" key="9">
    <source>
        <dbReference type="Pfam" id="PF02771"/>
    </source>
</evidence>
<keyword evidence="11" id="KW-1185">Reference proteome</keyword>
<dbReference type="InterPro" id="IPR009075">
    <property type="entry name" value="AcylCo_DH/oxidase_C"/>
</dbReference>
<proteinExistence type="inferred from homology"/>
<evidence type="ECO:0000256" key="5">
    <source>
        <dbReference type="ARBA" id="ARBA00023002"/>
    </source>
</evidence>
<dbReference type="PROSITE" id="PS00073">
    <property type="entry name" value="ACYL_COA_DH_2"/>
    <property type="match status" value="1"/>
</dbReference>
<dbReference type="SUPFAM" id="SSF56645">
    <property type="entry name" value="Acyl-CoA dehydrogenase NM domain-like"/>
    <property type="match status" value="1"/>
</dbReference>
<dbReference type="Gene3D" id="1.10.540.10">
    <property type="entry name" value="Acyl-CoA dehydrogenase/oxidase, N-terminal domain"/>
    <property type="match status" value="1"/>
</dbReference>
<dbReference type="PANTHER" id="PTHR48083:SF1">
    <property type="entry name" value="DEHYDROGENASE, PUTATIVE (AFU_ORTHOLOGUE AFUA_7G06510)-RELATED"/>
    <property type="match status" value="1"/>
</dbReference>
<comment type="cofactor">
    <cofactor evidence="1 6">
        <name>FAD</name>
        <dbReference type="ChEBI" id="CHEBI:57692"/>
    </cofactor>
</comment>
<accession>A0ABX1IVM4</accession>
<dbReference type="InterPro" id="IPR037069">
    <property type="entry name" value="AcylCoA_DH/ox_N_sf"/>
</dbReference>
<dbReference type="InterPro" id="IPR050741">
    <property type="entry name" value="Acyl-CoA_dehydrogenase"/>
</dbReference>
<feature type="domain" description="Acyl-CoA dehydrogenase/oxidase C-terminal" evidence="7">
    <location>
        <begin position="233"/>
        <end position="376"/>
    </location>
</feature>
<evidence type="ECO:0000256" key="3">
    <source>
        <dbReference type="ARBA" id="ARBA00022630"/>
    </source>
</evidence>
<evidence type="ECO:0000256" key="1">
    <source>
        <dbReference type="ARBA" id="ARBA00001974"/>
    </source>
</evidence>
<dbReference type="EMBL" id="JAAXLS010000001">
    <property type="protein sequence ID" value="NKQ51516.1"/>
    <property type="molecule type" value="Genomic_DNA"/>
</dbReference>
<dbReference type="PANTHER" id="PTHR48083">
    <property type="entry name" value="MEDIUM-CHAIN SPECIFIC ACYL-COA DEHYDROGENASE, MITOCHONDRIAL-RELATED"/>
    <property type="match status" value="1"/>
</dbReference>
<evidence type="ECO:0000256" key="6">
    <source>
        <dbReference type="RuleBase" id="RU362125"/>
    </source>
</evidence>
<comment type="similarity">
    <text evidence="2 6">Belongs to the acyl-CoA dehydrogenase family.</text>
</comment>
<evidence type="ECO:0000313" key="11">
    <source>
        <dbReference type="Proteomes" id="UP000715441"/>
    </source>
</evidence>
<dbReference type="Gene3D" id="1.20.140.10">
    <property type="entry name" value="Butyryl-CoA Dehydrogenase, subunit A, domain 3"/>
    <property type="match status" value="1"/>
</dbReference>
<gene>
    <name evidence="10" type="ORF">HFP15_01320</name>
</gene>
<dbReference type="InterPro" id="IPR013786">
    <property type="entry name" value="AcylCoA_DH/ox_N"/>
</dbReference>
<dbReference type="InterPro" id="IPR006089">
    <property type="entry name" value="Acyl-CoA_DH_CS"/>
</dbReference>
<organism evidence="10 11">
    <name type="scientific">Amycolatopsis acididurans</name>
    <dbReference type="NCBI Taxonomy" id="2724524"/>
    <lineage>
        <taxon>Bacteria</taxon>
        <taxon>Bacillati</taxon>
        <taxon>Actinomycetota</taxon>
        <taxon>Actinomycetes</taxon>
        <taxon>Pseudonocardiales</taxon>
        <taxon>Pseudonocardiaceae</taxon>
        <taxon>Amycolatopsis</taxon>
    </lineage>
</organism>
<dbReference type="Pfam" id="PF00441">
    <property type="entry name" value="Acyl-CoA_dh_1"/>
    <property type="match status" value="1"/>
</dbReference>
<dbReference type="InterPro" id="IPR036250">
    <property type="entry name" value="AcylCo_DH-like_C"/>
</dbReference>
<evidence type="ECO:0000259" key="8">
    <source>
        <dbReference type="Pfam" id="PF02770"/>
    </source>
</evidence>
<dbReference type="SUPFAM" id="SSF47203">
    <property type="entry name" value="Acyl-CoA dehydrogenase C-terminal domain-like"/>
    <property type="match status" value="1"/>
</dbReference>
<reference evidence="10 11" key="1">
    <citation type="submission" date="2020-04" db="EMBL/GenBank/DDBJ databases">
        <title>Novel species.</title>
        <authorList>
            <person name="Teo W.F.A."/>
            <person name="Lipun K."/>
            <person name="Srisuk N."/>
            <person name="Duangmal K."/>
        </authorList>
    </citation>
    <scope>NUCLEOTIDE SEQUENCE [LARGE SCALE GENOMIC DNA]</scope>
    <source>
        <strain evidence="10 11">K13G38</strain>
    </source>
</reference>
<keyword evidence="4 6" id="KW-0274">FAD</keyword>
<name>A0ABX1IVM4_9PSEU</name>